<dbReference type="PANTHER" id="PTHR45737:SF6">
    <property type="entry name" value="VON WILLEBRAND FACTOR A DOMAIN-CONTAINING PROTEIN 5A"/>
    <property type="match status" value="1"/>
</dbReference>
<feature type="domain" description="VIT" evidence="2">
    <location>
        <begin position="1"/>
        <end position="130"/>
    </location>
</feature>
<dbReference type="Pfam" id="PF13768">
    <property type="entry name" value="VWA_3"/>
    <property type="match status" value="1"/>
</dbReference>
<evidence type="ECO:0000259" key="2">
    <source>
        <dbReference type="PROSITE" id="PS51468"/>
    </source>
</evidence>
<proteinExistence type="predicted"/>
<dbReference type="Pfam" id="PF08487">
    <property type="entry name" value="VIT"/>
    <property type="match status" value="1"/>
</dbReference>
<dbReference type="Gene3D" id="3.40.50.410">
    <property type="entry name" value="von Willebrand factor, type A domain"/>
    <property type="match status" value="1"/>
</dbReference>
<accession>A0A3G5ADK9</accession>
<dbReference type="PROSITE" id="PS51468">
    <property type="entry name" value="VIT"/>
    <property type="match status" value="1"/>
</dbReference>
<dbReference type="PROSITE" id="PS50234">
    <property type="entry name" value="VWFA"/>
    <property type="match status" value="1"/>
</dbReference>
<dbReference type="SMART" id="SM00327">
    <property type="entry name" value="VWA"/>
    <property type="match status" value="1"/>
</dbReference>
<dbReference type="SUPFAM" id="SSF53300">
    <property type="entry name" value="vWA-like"/>
    <property type="match status" value="1"/>
</dbReference>
<gene>
    <name evidence="3" type="ORF">Satyrvirus7_2</name>
</gene>
<dbReference type="InterPro" id="IPR002035">
    <property type="entry name" value="VWF_A"/>
</dbReference>
<dbReference type="EMBL" id="MK072443">
    <property type="protein sequence ID" value="AYV85208.1"/>
    <property type="molecule type" value="Genomic_DNA"/>
</dbReference>
<reference evidence="3" key="1">
    <citation type="submission" date="2018-10" db="EMBL/GenBank/DDBJ databases">
        <title>Hidden diversity of soil giant viruses.</title>
        <authorList>
            <person name="Schulz F."/>
            <person name="Alteio L."/>
            <person name="Goudeau D."/>
            <person name="Ryan E.M."/>
            <person name="Malmstrom R.R."/>
            <person name="Blanchard J."/>
            <person name="Woyke T."/>
        </authorList>
    </citation>
    <scope>NUCLEOTIDE SEQUENCE</scope>
    <source>
        <strain evidence="3">SAV1</strain>
    </source>
</reference>
<dbReference type="PANTHER" id="PTHR45737">
    <property type="entry name" value="VON WILLEBRAND FACTOR A DOMAIN-CONTAINING PROTEIN 5A"/>
    <property type="match status" value="1"/>
</dbReference>
<name>A0A3G5ADK9_9VIRU</name>
<organism evidence="3">
    <name type="scientific">Satyrvirus sp</name>
    <dbReference type="NCBI Taxonomy" id="2487771"/>
    <lineage>
        <taxon>Viruses</taxon>
        <taxon>Varidnaviria</taxon>
        <taxon>Bamfordvirae</taxon>
        <taxon>Nucleocytoviricota</taxon>
        <taxon>Megaviricetes</taxon>
        <taxon>Imitervirales</taxon>
        <taxon>Mimiviridae</taxon>
        <taxon>Megamimivirinae</taxon>
    </lineage>
</organism>
<dbReference type="SMART" id="SM00609">
    <property type="entry name" value="VIT"/>
    <property type="match status" value="1"/>
</dbReference>
<evidence type="ECO:0000259" key="1">
    <source>
        <dbReference type="PROSITE" id="PS50234"/>
    </source>
</evidence>
<feature type="domain" description="VWFA" evidence="1">
    <location>
        <begin position="277"/>
        <end position="441"/>
    </location>
</feature>
<sequence length="779" mass="87491">MNMQCCLTTKENDYICLNKVKIYADIDENICHTRMVQYYENSQSKNPVEIFYTFPMYGGSAVYRMTADVDGKIIESVLKEQSEARAEYNIEKSKGHGVFLMERMMGDIYSMSLGNVNPGSKIVITLYSVVELDTEADVKCLRAMIPLTIFPRYVATDYGMGMFQRSVSNIKLTYEKPYKVSISGHITQINGIVSVDSKTCKIMMSNFGPNNVDFKIKDLDKINSDIILCINIKQPNTSCITQESQHKLHNEKFRWASMVNIVPNFSDVPETLPKDIHITLIMDKSGSMCGNRIESCKEAALIFLNCLPIGSNFDIYTFSNTFDKFQSTEKDFAKRKDEAIKFVKKITADGGTEMYTALDDAYKNSNGKKSVFILLTDGDIGNEDSVFNLVQKNPHVTVFTIGIGDGVSTSLVKTVAKYGNGCAEFVKDDKDDLKKKIMAQYYKAKRVFRGIEEELKVEFDESSATFMSLFNKNDMYVTIPSNVVTYGNCTNTFYILSKYPIKQISHVVSYKIPQQNSMATCDNAIPVRSLSDNCNQMVIHKLAGMLFVDELSHRGYKTQTLGSKILHLMTTDTNPYKKEIVDASLDLGVLSKFTSFIGVEVRQNPIPEENELVVVPLQQPQIYAQSASYSYPKSLNCRGATSTTSAMPACASATFAMPACASDSYDSYMEECAEYDCDMGIVCLESSGSNAFCDDISFNFDNQKTKYDTKLKIEDLPPCDISGDLYTGKTTGKFMLNGVLFNNLNVGEYIEVTQGKYKGIYLVWNMGSTYEQWVFEKVL</sequence>
<evidence type="ECO:0000313" key="3">
    <source>
        <dbReference type="EMBL" id="AYV85208.1"/>
    </source>
</evidence>
<dbReference type="InterPro" id="IPR036465">
    <property type="entry name" value="vWFA_dom_sf"/>
</dbReference>
<dbReference type="InterPro" id="IPR013694">
    <property type="entry name" value="VIT"/>
</dbReference>
<protein>
    <submittedName>
        <fullName evidence="3">Putative poly</fullName>
    </submittedName>
</protein>